<dbReference type="STRING" id="360411.AC812_05025"/>
<evidence type="ECO:0000256" key="2">
    <source>
        <dbReference type="ARBA" id="ARBA00022448"/>
    </source>
</evidence>
<accession>A0A0P6X277</accession>
<dbReference type="SUPFAM" id="SSF143243">
    <property type="entry name" value="Nqo5-like"/>
    <property type="match status" value="1"/>
</dbReference>
<dbReference type="OrthoDB" id="9803286at2"/>
<dbReference type="Gene3D" id="3.30.460.80">
    <property type="entry name" value="NADH:ubiquinone oxidoreductase, 30kDa subunit"/>
    <property type="match status" value="1"/>
</dbReference>
<feature type="domain" description="NADH:ubiquinone oxidoreductase 30kDa subunit" evidence="6">
    <location>
        <begin position="31"/>
        <end position="149"/>
    </location>
</feature>
<keyword evidence="3" id="KW-0830">Ubiquinone</keyword>
<comment type="function">
    <text evidence="3">NDH-1 shuttles electrons from NADH, via FMN and iron-sulfur (Fe-S) centers, to quinones in the respiratory chain. The immediate electron acceptor for the enzyme in this species is believed to be ubiquinone. Couples the redox reaction to proton translocation (for every two electrons transferred, four hydrogen ions are translocated across the cytoplasmic membrane), and thus conserves the redox energy in a proton gradient.</text>
</comment>
<protein>
    <recommendedName>
        <fullName evidence="3">NADH-quinone oxidoreductase subunit C</fullName>
        <ecNumber evidence="3">7.1.1.-</ecNumber>
    </recommendedName>
    <alternativeName>
        <fullName evidence="3">NADH dehydrogenase I subunit C</fullName>
    </alternativeName>
    <alternativeName>
        <fullName evidence="3">NDH-1 subunit C</fullName>
    </alternativeName>
</protein>
<dbReference type="NCBIfam" id="TIGR01961">
    <property type="entry name" value="NuoC_fam"/>
    <property type="match status" value="1"/>
</dbReference>
<evidence type="ECO:0000256" key="5">
    <source>
        <dbReference type="RuleBase" id="RU003582"/>
    </source>
</evidence>
<evidence type="ECO:0000313" key="8">
    <source>
        <dbReference type="Proteomes" id="UP000050514"/>
    </source>
</evidence>
<dbReference type="Pfam" id="PF00329">
    <property type="entry name" value="Complex1_30kDa"/>
    <property type="match status" value="1"/>
</dbReference>
<dbReference type="AlphaFoldDB" id="A0A0P6X277"/>
<comment type="subunit">
    <text evidence="3">NDH-1 is composed of 14 different subunits. Subunits NuoB, C, D, E, F, and G constitute the peripheral sector of the complex.</text>
</comment>
<keyword evidence="8" id="KW-1185">Reference proteome</keyword>
<dbReference type="EMBL" id="LGHJ01000011">
    <property type="protein sequence ID" value="KPL76680.1"/>
    <property type="molecule type" value="Genomic_DNA"/>
</dbReference>
<reference evidence="7 8" key="1">
    <citation type="submission" date="2015-07" db="EMBL/GenBank/DDBJ databases">
        <title>Draft genome of Bellilinea caldifistulae DSM 17877.</title>
        <authorList>
            <person name="Hemp J."/>
            <person name="Ward L.M."/>
            <person name="Pace L.A."/>
            <person name="Fischer W.W."/>
        </authorList>
    </citation>
    <scope>NUCLEOTIDE SEQUENCE [LARGE SCALE GENOMIC DNA]</scope>
    <source>
        <strain evidence="7 8">GOMI-1</strain>
    </source>
</reference>
<dbReference type="InterPro" id="IPR037232">
    <property type="entry name" value="NADH_quin_OxRdtase_su_C/D-like"/>
</dbReference>
<dbReference type="GO" id="GO:0048038">
    <property type="term" value="F:quinone binding"/>
    <property type="evidence" value="ECO:0007669"/>
    <property type="project" value="UniProtKB-KW"/>
</dbReference>
<keyword evidence="3 5" id="KW-0874">Quinone</keyword>
<dbReference type="GO" id="GO:0008137">
    <property type="term" value="F:NADH dehydrogenase (ubiquinone) activity"/>
    <property type="evidence" value="ECO:0007669"/>
    <property type="project" value="InterPro"/>
</dbReference>
<organism evidence="7 8">
    <name type="scientific">Bellilinea caldifistulae</name>
    <dbReference type="NCBI Taxonomy" id="360411"/>
    <lineage>
        <taxon>Bacteria</taxon>
        <taxon>Bacillati</taxon>
        <taxon>Chloroflexota</taxon>
        <taxon>Anaerolineae</taxon>
        <taxon>Anaerolineales</taxon>
        <taxon>Anaerolineaceae</taxon>
        <taxon>Bellilinea</taxon>
    </lineage>
</organism>
<proteinExistence type="inferred from homology"/>
<dbReference type="RefSeq" id="WP_061919836.1">
    <property type="nucleotide sequence ID" value="NZ_DF967971.1"/>
</dbReference>
<dbReference type="GO" id="GO:0050136">
    <property type="term" value="F:NADH dehydrogenase (quinone) (non-electrogenic) activity"/>
    <property type="evidence" value="ECO:0007669"/>
    <property type="project" value="UniProtKB-UniRule"/>
</dbReference>
<dbReference type="HAMAP" id="MF_01357">
    <property type="entry name" value="NDH1_NuoC"/>
    <property type="match status" value="1"/>
</dbReference>
<comment type="similarity">
    <text evidence="1 3 4">Belongs to the complex I 30 kDa subunit family.</text>
</comment>
<dbReference type="PATRIC" id="fig|360411.5.peg.101"/>
<evidence type="ECO:0000313" key="7">
    <source>
        <dbReference type="EMBL" id="KPL76680.1"/>
    </source>
</evidence>
<dbReference type="GO" id="GO:0005886">
    <property type="term" value="C:plasma membrane"/>
    <property type="evidence" value="ECO:0007669"/>
    <property type="project" value="UniProtKB-SubCell"/>
</dbReference>
<dbReference type="PANTHER" id="PTHR10884:SF14">
    <property type="entry name" value="NADH DEHYDROGENASE [UBIQUINONE] IRON-SULFUR PROTEIN 3, MITOCHONDRIAL"/>
    <property type="match status" value="1"/>
</dbReference>
<comment type="caution">
    <text evidence="7">The sequence shown here is derived from an EMBL/GenBank/DDBJ whole genome shotgun (WGS) entry which is preliminary data.</text>
</comment>
<evidence type="ECO:0000256" key="1">
    <source>
        <dbReference type="ARBA" id="ARBA00007569"/>
    </source>
</evidence>
<keyword evidence="3 4" id="KW-0520">NAD</keyword>
<dbReference type="Proteomes" id="UP000050514">
    <property type="component" value="Unassembled WGS sequence"/>
</dbReference>
<dbReference type="PANTHER" id="PTHR10884">
    <property type="entry name" value="NADH DEHYDROGENASE UBIQUINONE IRON-SULFUR PROTEIN 3"/>
    <property type="match status" value="1"/>
</dbReference>
<evidence type="ECO:0000259" key="6">
    <source>
        <dbReference type="Pfam" id="PF00329"/>
    </source>
</evidence>
<dbReference type="PROSITE" id="PS00542">
    <property type="entry name" value="COMPLEX1_30K"/>
    <property type="match status" value="1"/>
</dbReference>
<dbReference type="InterPro" id="IPR020396">
    <property type="entry name" value="NADH_UbQ_OxRdtase_CS"/>
</dbReference>
<name>A0A0P6X277_9CHLR</name>
<sequence>MSEHLEKVVQDFQERFNAGLHCYAGETTLILSREHLLEAVQSLRDECGFDVLIDATAVDYWPEQTPRFHVVYQFYSMAHNLLLRLRVPLDGNAPHVDTIEGIFPNANWKEREIWDMFGITFDGHSDMRRILMPYDWVGHPLRKDYPLGYEEPQFSFNYEEIDRRKPYAKE</sequence>
<keyword evidence="3 4" id="KW-1278">Translocase</keyword>
<comment type="subcellular location">
    <subcellularLocation>
        <location evidence="3">Cell membrane</location>
        <topology evidence="3">Peripheral membrane protein</topology>
        <orientation evidence="3">Cytoplasmic side</orientation>
    </subcellularLocation>
</comment>
<gene>
    <name evidence="3" type="primary">nuoC</name>
    <name evidence="7" type="ORF">AC812_05025</name>
</gene>
<evidence type="ECO:0000256" key="3">
    <source>
        <dbReference type="HAMAP-Rule" id="MF_01357"/>
    </source>
</evidence>
<keyword evidence="3" id="KW-0472">Membrane</keyword>
<comment type="catalytic activity">
    <reaction evidence="3 5">
        <text>a quinone + NADH + 5 H(+)(in) = a quinol + NAD(+) + 4 H(+)(out)</text>
        <dbReference type="Rhea" id="RHEA:57888"/>
        <dbReference type="ChEBI" id="CHEBI:15378"/>
        <dbReference type="ChEBI" id="CHEBI:24646"/>
        <dbReference type="ChEBI" id="CHEBI:57540"/>
        <dbReference type="ChEBI" id="CHEBI:57945"/>
        <dbReference type="ChEBI" id="CHEBI:132124"/>
    </reaction>
</comment>
<dbReference type="InterPro" id="IPR010218">
    <property type="entry name" value="NADH_DH_suC"/>
</dbReference>
<keyword evidence="3" id="KW-1003">Cell membrane</keyword>
<dbReference type="InterPro" id="IPR001268">
    <property type="entry name" value="NADH_UbQ_OxRdtase_30kDa_su"/>
</dbReference>
<keyword evidence="2 3" id="KW-0813">Transport</keyword>
<dbReference type="EC" id="7.1.1.-" evidence="3"/>
<evidence type="ECO:0000256" key="4">
    <source>
        <dbReference type="RuleBase" id="RU003456"/>
    </source>
</evidence>